<dbReference type="AlphaFoldDB" id="A0A517YFU1"/>
<accession>A0A517YFU1</accession>
<name>A0A517YFU1_9BACT</name>
<protein>
    <submittedName>
        <fullName evidence="1">Uncharacterized protein</fullName>
    </submittedName>
</protein>
<evidence type="ECO:0000313" key="1">
    <source>
        <dbReference type="EMBL" id="QDU29089.1"/>
    </source>
</evidence>
<sequence length="65" mass="7282">MAEVDFWTTKQYMRLEPLTQRYSRLAQIAGFVGVQSCLKCTGRTSSAGTFGMWSCLPRCGKDGVR</sequence>
<dbReference type="Proteomes" id="UP000315017">
    <property type="component" value="Chromosome"/>
</dbReference>
<proteinExistence type="predicted"/>
<gene>
    <name evidence="1" type="ORF">ETAA8_41960</name>
</gene>
<reference evidence="1 2" key="1">
    <citation type="submission" date="2019-02" db="EMBL/GenBank/DDBJ databases">
        <title>Deep-cultivation of Planctomycetes and their phenomic and genomic characterization uncovers novel biology.</title>
        <authorList>
            <person name="Wiegand S."/>
            <person name="Jogler M."/>
            <person name="Boedeker C."/>
            <person name="Pinto D."/>
            <person name="Vollmers J."/>
            <person name="Rivas-Marin E."/>
            <person name="Kohn T."/>
            <person name="Peeters S.H."/>
            <person name="Heuer A."/>
            <person name="Rast P."/>
            <person name="Oberbeckmann S."/>
            <person name="Bunk B."/>
            <person name="Jeske O."/>
            <person name="Meyerdierks A."/>
            <person name="Storesund J.E."/>
            <person name="Kallscheuer N."/>
            <person name="Luecker S."/>
            <person name="Lage O.M."/>
            <person name="Pohl T."/>
            <person name="Merkel B.J."/>
            <person name="Hornburger P."/>
            <person name="Mueller R.-W."/>
            <person name="Bruemmer F."/>
            <person name="Labrenz M."/>
            <person name="Spormann A.M."/>
            <person name="Op den Camp H."/>
            <person name="Overmann J."/>
            <person name="Amann R."/>
            <person name="Jetten M.S.M."/>
            <person name="Mascher T."/>
            <person name="Medema M.H."/>
            <person name="Devos D.P."/>
            <person name="Kaster A.-K."/>
            <person name="Ovreas L."/>
            <person name="Rohde M."/>
            <person name="Galperin M.Y."/>
            <person name="Jogler C."/>
        </authorList>
    </citation>
    <scope>NUCLEOTIDE SEQUENCE [LARGE SCALE GENOMIC DNA]</scope>
    <source>
        <strain evidence="1 2">ETA_A8</strain>
    </source>
</reference>
<dbReference type="KEGG" id="aagg:ETAA8_41960"/>
<evidence type="ECO:0000313" key="2">
    <source>
        <dbReference type="Proteomes" id="UP000315017"/>
    </source>
</evidence>
<keyword evidence="2" id="KW-1185">Reference proteome</keyword>
<organism evidence="1 2">
    <name type="scientific">Anatilimnocola aggregata</name>
    <dbReference type="NCBI Taxonomy" id="2528021"/>
    <lineage>
        <taxon>Bacteria</taxon>
        <taxon>Pseudomonadati</taxon>
        <taxon>Planctomycetota</taxon>
        <taxon>Planctomycetia</taxon>
        <taxon>Pirellulales</taxon>
        <taxon>Pirellulaceae</taxon>
        <taxon>Anatilimnocola</taxon>
    </lineage>
</organism>
<dbReference type="EMBL" id="CP036274">
    <property type="protein sequence ID" value="QDU29089.1"/>
    <property type="molecule type" value="Genomic_DNA"/>
</dbReference>